<reference evidence="2" key="1">
    <citation type="submission" date="2019-11" db="EMBL/GenBank/DDBJ databases">
        <authorList>
            <person name="Feng L."/>
        </authorList>
    </citation>
    <scope>NUCLEOTIDE SEQUENCE</scope>
    <source>
        <strain evidence="2">ElimosumLFYP34</strain>
    </source>
</reference>
<dbReference type="EMBL" id="CACRTR010000010">
    <property type="protein sequence ID" value="VYU35201.1"/>
    <property type="molecule type" value="Genomic_DNA"/>
</dbReference>
<dbReference type="PIRSF" id="PIRSF019466">
    <property type="entry name" value="EutH"/>
    <property type="match status" value="1"/>
</dbReference>
<gene>
    <name evidence="2" type="ORF">ELLFYP34_03323</name>
</gene>
<proteinExistence type="predicted"/>
<feature type="transmembrane region" description="Helical" evidence="1">
    <location>
        <begin position="36"/>
        <end position="61"/>
    </location>
</feature>
<dbReference type="PANTHER" id="PTHR40089:SF1">
    <property type="entry name" value="ETHANOLAMINE PERMEASE EUTH-RELATED"/>
    <property type="match status" value="1"/>
</dbReference>
<feature type="transmembrane region" description="Helical" evidence="1">
    <location>
        <begin position="237"/>
        <end position="256"/>
    </location>
</feature>
<dbReference type="GO" id="GO:0034228">
    <property type="term" value="F:ethanolamine transmembrane transporter activity"/>
    <property type="evidence" value="ECO:0007669"/>
    <property type="project" value="InterPro"/>
</dbReference>
<feature type="transmembrane region" description="Helical" evidence="1">
    <location>
        <begin position="6"/>
        <end position="24"/>
    </location>
</feature>
<feature type="transmembrane region" description="Helical" evidence="1">
    <location>
        <begin position="330"/>
        <end position="352"/>
    </location>
</feature>
<sequence length="368" mass="38351">MISQIIVYIMVIFMAVAAIDRMFGNRLGLGQEFEEGFNAMGALTLGMAGIMVTVDLIGAVLTPTVGALFSAIGADPSMAGSLILSIDTGGYALAHAIQPNNADIANFSAIILASMMGPTIAFGIPVCLGIMQPSDKRFLAIGTMSGIVCIPFACIVGGLVAGFDIGMVLINMVPVLIFAVLIALGLKFIPTGMIKGFNIFAKFMIAYLSFFLGVAIVQELTPIHLIELRPLSEVWGVIGSIAMMLAGAYPLVKVLTKVLGKPLGKLGAMIGINDVAVAGLIACCANSIPAYSMLKDMDNKGKVINIAFACCAAFALGDHLGFCAGVEPDLIAAMVAAKLFGGVLCVLSAIFFMNLDKKQLEDIPEATV</sequence>
<dbReference type="Pfam" id="PF04346">
    <property type="entry name" value="EutH"/>
    <property type="match status" value="1"/>
</dbReference>
<dbReference type="GO" id="GO:0005886">
    <property type="term" value="C:plasma membrane"/>
    <property type="evidence" value="ECO:0007669"/>
    <property type="project" value="TreeGrafter"/>
</dbReference>
<feature type="transmembrane region" description="Helical" evidence="1">
    <location>
        <begin position="138"/>
        <end position="163"/>
    </location>
</feature>
<dbReference type="AlphaFoldDB" id="A0A6N3E902"/>
<protein>
    <submittedName>
        <fullName evidence="2">Ethanolamine utilisation protein, EutH</fullName>
    </submittedName>
</protein>
<keyword evidence="1" id="KW-1133">Transmembrane helix</keyword>
<organism evidence="2">
    <name type="scientific">Eubacterium limosum</name>
    <dbReference type="NCBI Taxonomy" id="1736"/>
    <lineage>
        <taxon>Bacteria</taxon>
        <taxon>Bacillati</taxon>
        <taxon>Bacillota</taxon>
        <taxon>Clostridia</taxon>
        <taxon>Eubacteriales</taxon>
        <taxon>Eubacteriaceae</taxon>
        <taxon>Eubacterium</taxon>
    </lineage>
</organism>
<evidence type="ECO:0000256" key="1">
    <source>
        <dbReference type="SAM" id="Phobius"/>
    </source>
</evidence>
<evidence type="ECO:0000313" key="2">
    <source>
        <dbReference type="EMBL" id="VYU35201.1"/>
    </source>
</evidence>
<keyword evidence="1" id="KW-0472">Membrane</keyword>
<name>A0A6N3E902_EUBLI</name>
<feature type="transmembrane region" description="Helical" evidence="1">
    <location>
        <begin position="196"/>
        <end position="217"/>
    </location>
</feature>
<accession>A0A6N3E902</accession>
<feature type="transmembrane region" description="Helical" evidence="1">
    <location>
        <begin position="169"/>
        <end position="189"/>
    </location>
</feature>
<dbReference type="PANTHER" id="PTHR40089">
    <property type="entry name" value="ETHANOLAMINE UTILIZATION PROTEIN EUTH"/>
    <property type="match status" value="1"/>
</dbReference>
<keyword evidence="1" id="KW-0812">Transmembrane</keyword>
<dbReference type="InterPro" id="IPR007441">
    <property type="entry name" value="EutH"/>
</dbReference>
<feature type="transmembrane region" description="Helical" evidence="1">
    <location>
        <begin position="109"/>
        <end position="131"/>
    </location>
</feature>
<feature type="transmembrane region" description="Helical" evidence="1">
    <location>
        <begin position="303"/>
        <end position="323"/>
    </location>
</feature>